<dbReference type="OrthoDB" id="9807403at2"/>
<evidence type="ECO:0000313" key="10">
    <source>
        <dbReference type="EMBL" id="EGL81878.1"/>
    </source>
</evidence>
<comment type="similarity">
    <text evidence="8">Belongs to the tRNA(Ile)-lysidine synthase family.</text>
</comment>
<feature type="domain" description="Lysidine-tRNA(Ile) synthetase C-terminal" evidence="9">
    <location>
        <begin position="408"/>
        <end position="480"/>
    </location>
</feature>
<evidence type="ECO:0000313" key="13">
    <source>
        <dbReference type="Proteomes" id="UP000825179"/>
    </source>
</evidence>
<dbReference type="PANTHER" id="PTHR43033:SF1">
    <property type="entry name" value="TRNA(ILE)-LYSIDINE SYNTHASE-RELATED"/>
    <property type="match status" value="1"/>
</dbReference>
<dbReference type="SUPFAM" id="SSF56037">
    <property type="entry name" value="PheT/TilS domain"/>
    <property type="match status" value="1"/>
</dbReference>
<dbReference type="Pfam" id="PF09179">
    <property type="entry name" value="TilS"/>
    <property type="match status" value="1"/>
</dbReference>
<dbReference type="PANTHER" id="PTHR43033">
    <property type="entry name" value="TRNA(ILE)-LYSIDINE SYNTHASE-RELATED"/>
    <property type="match status" value="1"/>
</dbReference>
<dbReference type="GO" id="GO:0006400">
    <property type="term" value="P:tRNA modification"/>
    <property type="evidence" value="ECO:0007669"/>
    <property type="project" value="UniProtKB-UniRule"/>
</dbReference>
<reference evidence="10 12" key="1">
    <citation type="journal article" date="2011" name="J. Bacteriol.">
        <title>Draft genome sequence of the thermoalkaliphilic Caldalkalibacillus thermarum strain TA2.A1.</title>
        <authorList>
            <person name="Kalamorz F."/>
            <person name="Keis S."/>
            <person name="McMillan D.G."/>
            <person name="Olsson K."/>
            <person name="Stanton J.A."/>
            <person name="Stockwell P."/>
            <person name="Black M.A."/>
            <person name="Klingeman D.M."/>
            <person name="Land M.L."/>
            <person name="Han C.S."/>
            <person name="Martin S.L."/>
            <person name="Becher S.A."/>
            <person name="Peddie C.J."/>
            <person name="Morgan H.W."/>
            <person name="Matthies D."/>
            <person name="Preiss L."/>
            <person name="Meier T."/>
            <person name="Brown S.D."/>
            <person name="Cook G.M."/>
        </authorList>
    </citation>
    <scope>NUCLEOTIDE SEQUENCE [LARGE SCALE GENOMIC DNA]</scope>
    <source>
        <strain evidence="10 12">TA2.A1</strain>
    </source>
</reference>
<evidence type="ECO:0000256" key="7">
    <source>
        <dbReference type="ARBA" id="ARBA00048539"/>
    </source>
</evidence>
<dbReference type="EMBL" id="AFCE01000160">
    <property type="protein sequence ID" value="EGL81878.1"/>
    <property type="molecule type" value="Genomic_DNA"/>
</dbReference>
<dbReference type="InterPro" id="IPR015262">
    <property type="entry name" value="tRNA_Ile_lys_synt_subst-bd"/>
</dbReference>
<dbReference type="AlphaFoldDB" id="F5LA08"/>
<keyword evidence="2 8" id="KW-0963">Cytoplasm</keyword>
<dbReference type="InterPro" id="IPR012094">
    <property type="entry name" value="tRNA_Ile_lys_synt"/>
</dbReference>
<organism evidence="10 12">
    <name type="scientific">Caldalkalibacillus thermarum (strain TA2.A1)</name>
    <dbReference type="NCBI Taxonomy" id="986075"/>
    <lineage>
        <taxon>Bacteria</taxon>
        <taxon>Bacillati</taxon>
        <taxon>Bacillota</taxon>
        <taxon>Bacilli</taxon>
        <taxon>Bacillales</taxon>
        <taxon>Bacillaceae</taxon>
        <taxon>Caldalkalibacillus</taxon>
    </lineage>
</organism>
<evidence type="ECO:0000313" key="12">
    <source>
        <dbReference type="Proteomes" id="UP000010716"/>
    </source>
</evidence>
<evidence type="ECO:0000256" key="8">
    <source>
        <dbReference type="HAMAP-Rule" id="MF_01161"/>
    </source>
</evidence>
<dbReference type="GO" id="GO:0005737">
    <property type="term" value="C:cytoplasm"/>
    <property type="evidence" value="ECO:0007669"/>
    <property type="project" value="UniProtKB-SubCell"/>
</dbReference>
<dbReference type="Proteomes" id="UP000010716">
    <property type="component" value="Unassembled WGS sequence"/>
</dbReference>
<sequence>MELKQIDEKVLTTIREHNLLACGDRILVAVSGGPDSMMLLHWLWRFQARWDLELVAVHLNHQLRGHEADLDQVYVEEMCARWNISCVSKKRDVASYARKHRLSKQVAARECRYALFKEVALSQKCDKVAVAHHADDQVETVLMRLIRGTGLQGLSGMRPKRRLAEFGPLAACELIRPLLALTKDEIEHYCQIYELHPRLDRSNLADDATRNWIRHHLVPKMKALNPNLPQVIQEMTHLVADDEAYLTQLAEEKLVHIVDERSEQQIRVRLPALRQLPPPLQRRVILLLLSYLSHVRQWKKAHIDSVLGVIKREEGHQQLHLPAEIDVERQYDVLFLRKRTLSGSDAQISFCYELSGPGTYQWEGLPFCLTIDKRPVSAQRPEKGSGRQKDQRGLQRAYFDAEELNFPLLVRNRRPGDKIQPLGMTGHRKVKDIFIDCKIPQHQRDLWPIILDQEGVIWIPGLKRSDRAKVTDKTKEMYVLTMKMKEGFGC</sequence>
<evidence type="ECO:0000256" key="6">
    <source>
        <dbReference type="ARBA" id="ARBA00022840"/>
    </source>
</evidence>
<keyword evidence="13" id="KW-1185">Reference proteome</keyword>
<dbReference type="RefSeq" id="WP_007506063.1">
    <property type="nucleotide sequence ID" value="NZ_AFCE01000160.1"/>
</dbReference>
<dbReference type="NCBIfam" id="TIGR02432">
    <property type="entry name" value="lysidine_TilS_N"/>
    <property type="match status" value="1"/>
</dbReference>
<evidence type="ECO:0000256" key="5">
    <source>
        <dbReference type="ARBA" id="ARBA00022741"/>
    </source>
</evidence>
<dbReference type="eggNOG" id="COG0037">
    <property type="taxonomic scope" value="Bacteria"/>
</dbReference>
<evidence type="ECO:0000256" key="4">
    <source>
        <dbReference type="ARBA" id="ARBA00022694"/>
    </source>
</evidence>
<evidence type="ECO:0000256" key="2">
    <source>
        <dbReference type="ARBA" id="ARBA00022490"/>
    </source>
</evidence>
<accession>F5LA08</accession>
<comment type="subcellular location">
    <subcellularLocation>
        <location evidence="1 8">Cytoplasm</location>
    </subcellularLocation>
</comment>
<evidence type="ECO:0000256" key="1">
    <source>
        <dbReference type="ARBA" id="ARBA00004496"/>
    </source>
</evidence>
<name>F5LA08_CALTT</name>
<keyword evidence="5 8" id="KW-0547">Nucleotide-binding</keyword>
<dbReference type="InterPro" id="IPR012795">
    <property type="entry name" value="tRNA_Ile_lys_synt_N"/>
</dbReference>
<dbReference type="SMART" id="SM00977">
    <property type="entry name" value="TilS_C"/>
    <property type="match status" value="1"/>
</dbReference>
<evidence type="ECO:0000256" key="3">
    <source>
        <dbReference type="ARBA" id="ARBA00022598"/>
    </source>
</evidence>
<dbReference type="SUPFAM" id="SSF82829">
    <property type="entry name" value="MesJ substrate recognition domain-like"/>
    <property type="match status" value="1"/>
</dbReference>
<dbReference type="InterPro" id="IPR014729">
    <property type="entry name" value="Rossmann-like_a/b/a_fold"/>
</dbReference>
<dbReference type="EMBL" id="CP082237">
    <property type="protein sequence ID" value="QZT34365.1"/>
    <property type="molecule type" value="Genomic_DNA"/>
</dbReference>
<protein>
    <recommendedName>
        <fullName evidence="8">tRNA(Ile)-lysidine synthase</fullName>
        <ecNumber evidence="8">6.3.4.19</ecNumber>
    </recommendedName>
    <alternativeName>
        <fullName evidence="8">tRNA(Ile)-2-lysyl-cytidine synthase</fullName>
    </alternativeName>
    <alternativeName>
        <fullName evidence="8">tRNA(Ile)-lysidine synthetase</fullName>
    </alternativeName>
</protein>
<reference evidence="11 13" key="2">
    <citation type="journal article" date="2020" name="Extremophiles">
        <title>Genomic analysis of Caldalkalibacillus thermarum TA2.A1 reveals aerobic alkaliphilic metabolism and evolutionary hallmarks linking alkaliphilic bacteria and plant life.</title>
        <authorList>
            <person name="de Jong S.I."/>
            <person name="van den Broek M.A."/>
            <person name="Merkel A.Y."/>
            <person name="de la Torre Cortes P."/>
            <person name="Kalamorz F."/>
            <person name="Cook G.M."/>
            <person name="van Loosdrecht M.C.M."/>
            <person name="McMillan D.G.G."/>
        </authorList>
    </citation>
    <scope>NUCLEOTIDE SEQUENCE [LARGE SCALE GENOMIC DNA]</scope>
    <source>
        <strain evidence="11 13">TA2.A1</strain>
    </source>
</reference>
<dbReference type="Proteomes" id="UP000825179">
    <property type="component" value="Chromosome"/>
</dbReference>
<dbReference type="Pfam" id="PF11734">
    <property type="entry name" value="TilS_C"/>
    <property type="match status" value="1"/>
</dbReference>
<gene>
    <name evidence="8 11" type="primary">tilS</name>
    <name evidence="10" type="ORF">CathTA2_2663</name>
    <name evidence="11" type="ORF">HUR95_02870</name>
</gene>
<dbReference type="EC" id="6.3.4.19" evidence="8"/>
<dbReference type="Pfam" id="PF01171">
    <property type="entry name" value="ATP_bind_3"/>
    <property type="match status" value="1"/>
</dbReference>
<dbReference type="NCBIfam" id="TIGR02433">
    <property type="entry name" value="lysidine_TilS_C"/>
    <property type="match status" value="1"/>
</dbReference>
<dbReference type="KEGG" id="cthu:HUR95_02870"/>
<evidence type="ECO:0000313" key="11">
    <source>
        <dbReference type="EMBL" id="QZT34365.1"/>
    </source>
</evidence>
<comment type="function">
    <text evidence="8">Ligates lysine onto the cytidine present at position 34 of the AUA codon-specific tRNA(Ile) that contains the anticodon CAU, in an ATP-dependent manner. Cytidine is converted to lysidine, thus changing the amino acid specificity of the tRNA from methionine to isoleucine.</text>
</comment>
<keyword evidence="4 8" id="KW-0819">tRNA processing</keyword>
<dbReference type="Gene3D" id="3.30.465.60">
    <property type="match status" value="1"/>
</dbReference>
<keyword evidence="6 8" id="KW-0067">ATP-binding</keyword>
<comment type="catalytic activity">
    <reaction evidence="7 8">
        <text>cytidine(34) in tRNA(Ile2) + L-lysine + ATP = lysidine(34) in tRNA(Ile2) + AMP + diphosphate + H(+)</text>
        <dbReference type="Rhea" id="RHEA:43744"/>
        <dbReference type="Rhea" id="RHEA-COMP:10625"/>
        <dbReference type="Rhea" id="RHEA-COMP:10670"/>
        <dbReference type="ChEBI" id="CHEBI:15378"/>
        <dbReference type="ChEBI" id="CHEBI:30616"/>
        <dbReference type="ChEBI" id="CHEBI:32551"/>
        <dbReference type="ChEBI" id="CHEBI:33019"/>
        <dbReference type="ChEBI" id="CHEBI:82748"/>
        <dbReference type="ChEBI" id="CHEBI:83665"/>
        <dbReference type="ChEBI" id="CHEBI:456215"/>
        <dbReference type="EC" id="6.3.4.19"/>
    </reaction>
</comment>
<dbReference type="InterPro" id="IPR011063">
    <property type="entry name" value="TilS/TtcA_N"/>
</dbReference>
<evidence type="ECO:0000259" key="9">
    <source>
        <dbReference type="SMART" id="SM00977"/>
    </source>
</evidence>
<dbReference type="GO" id="GO:0005524">
    <property type="term" value="F:ATP binding"/>
    <property type="evidence" value="ECO:0007669"/>
    <property type="project" value="UniProtKB-UniRule"/>
</dbReference>
<feature type="binding site" evidence="8">
    <location>
        <begin position="31"/>
        <end position="36"/>
    </location>
    <ligand>
        <name>ATP</name>
        <dbReference type="ChEBI" id="CHEBI:30616"/>
    </ligand>
</feature>
<dbReference type="CDD" id="cd01992">
    <property type="entry name" value="TilS_N"/>
    <property type="match status" value="1"/>
</dbReference>
<proteinExistence type="inferred from homology"/>
<comment type="domain">
    <text evidence="8">The N-terminal region contains the highly conserved SGGXDS motif, predicted to be a P-loop motif involved in ATP binding.</text>
</comment>
<dbReference type="InterPro" id="IPR012796">
    <property type="entry name" value="Lysidine-tRNA-synth_C"/>
</dbReference>
<dbReference type="HAMAP" id="MF_01161">
    <property type="entry name" value="tRNA_Ile_lys_synt"/>
    <property type="match status" value="1"/>
</dbReference>
<keyword evidence="3 8" id="KW-0436">Ligase</keyword>
<reference evidence="11" key="3">
    <citation type="submission" date="2021-08" db="EMBL/GenBank/DDBJ databases">
        <authorList>
            <person name="de Jong S."/>
            <person name="van den Broek M."/>
            <person name="Merkel A."/>
            <person name="de la Torre Cortes P."/>
            <person name="Kalamorz F."/>
            <person name="Cook G."/>
            <person name="van Loosdrecht M."/>
            <person name="McMillan D."/>
        </authorList>
    </citation>
    <scope>NUCLEOTIDE SEQUENCE</scope>
    <source>
        <strain evidence="11">TA2.A1</strain>
    </source>
</reference>
<dbReference type="Gene3D" id="3.40.50.620">
    <property type="entry name" value="HUPs"/>
    <property type="match status" value="1"/>
</dbReference>
<dbReference type="SUPFAM" id="SSF52402">
    <property type="entry name" value="Adenine nucleotide alpha hydrolases-like"/>
    <property type="match status" value="1"/>
</dbReference>
<dbReference type="GO" id="GO:0032267">
    <property type="term" value="F:tRNA(Ile)-lysidine synthase activity"/>
    <property type="evidence" value="ECO:0007669"/>
    <property type="project" value="UniProtKB-EC"/>
</dbReference>